<protein>
    <submittedName>
        <fullName evidence="3">Uncharacterized protein</fullName>
    </submittedName>
</protein>
<dbReference type="EMBL" id="JBAMIC010000001">
    <property type="protein sequence ID" value="KAK7116686.1"/>
    <property type="molecule type" value="Genomic_DNA"/>
</dbReference>
<keyword evidence="2" id="KW-0472">Membrane</keyword>
<comment type="caution">
    <text evidence="3">The sequence shown here is derived from an EMBL/GenBank/DDBJ whole genome shotgun (WGS) entry which is preliminary data.</text>
</comment>
<proteinExistence type="predicted"/>
<accession>A0AAN9GQS7</accession>
<reference evidence="3 4" key="1">
    <citation type="submission" date="2024-02" db="EMBL/GenBank/DDBJ databases">
        <title>Chromosome-scale genome assembly of the rough periwinkle Littorina saxatilis.</title>
        <authorList>
            <person name="De Jode A."/>
            <person name="Faria R."/>
            <person name="Formenti G."/>
            <person name="Sims Y."/>
            <person name="Smith T.P."/>
            <person name="Tracey A."/>
            <person name="Wood J.M.D."/>
            <person name="Zagrodzka Z.B."/>
            <person name="Johannesson K."/>
            <person name="Butlin R.K."/>
            <person name="Leder E.H."/>
        </authorList>
    </citation>
    <scope>NUCLEOTIDE SEQUENCE [LARGE SCALE GENOMIC DNA]</scope>
    <source>
        <strain evidence="3">Snail1</strain>
        <tissue evidence="3">Muscle</tissue>
    </source>
</reference>
<evidence type="ECO:0000313" key="3">
    <source>
        <dbReference type="EMBL" id="KAK7116686.1"/>
    </source>
</evidence>
<keyword evidence="2" id="KW-0812">Transmembrane</keyword>
<evidence type="ECO:0000256" key="1">
    <source>
        <dbReference type="SAM" id="MobiDB-lite"/>
    </source>
</evidence>
<gene>
    <name evidence="3" type="ORF">V1264_002319</name>
</gene>
<feature type="transmembrane region" description="Helical" evidence="2">
    <location>
        <begin position="12"/>
        <end position="31"/>
    </location>
</feature>
<organism evidence="3 4">
    <name type="scientific">Littorina saxatilis</name>
    <dbReference type="NCBI Taxonomy" id="31220"/>
    <lineage>
        <taxon>Eukaryota</taxon>
        <taxon>Metazoa</taxon>
        <taxon>Spiralia</taxon>
        <taxon>Lophotrochozoa</taxon>
        <taxon>Mollusca</taxon>
        <taxon>Gastropoda</taxon>
        <taxon>Caenogastropoda</taxon>
        <taxon>Littorinimorpha</taxon>
        <taxon>Littorinoidea</taxon>
        <taxon>Littorinidae</taxon>
        <taxon>Littorina</taxon>
    </lineage>
</organism>
<keyword evidence="2" id="KW-1133">Transmembrane helix</keyword>
<name>A0AAN9GQS7_9CAEN</name>
<feature type="transmembrane region" description="Helical" evidence="2">
    <location>
        <begin position="87"/>
        <end position="107"/>
    </location>
</feature>
<dbReference type="Proteomes" id="UP001374579">
    <property type="component" value="Unassembled WGS sequence"/>
</dbReference>
<feature type="region of interest" description="Disordered" evidence="1">
    <location>
        <begin position="225"/>
        <end position="279"/>
    </location>
</feature>
<feature type="transmembrane region" description="Helical" evidence="2">
    <location>
        <begin position="147"/>
        <end position="170"/>
    </location>
</feature>
<keyword evidence="4" id="KW-1185">Reference proteome</keyword>
<evidence type="ECO:0000256" key="2">
    <source>
        <dbReference type="SAM" id="Phobius"/>
    </source>
</evidence>
<sequence length="279" mass="30675">MKAIDEMKKFFGTTPAIGVMLLLGILDYLWGEHIFECPCSNNTSDRLKYSLSFLLIPPVAIIFLDTQWILCFGSLCKCCSEGCCKALGGFLKRAVCVLTIWILFSWLEPKVDNCLNRTVSCNCTAEELETGCVTSNKENAAKSRVNVAFALLISTAVAVPIFLIVCALIVKLKKFAKCLQCCGLIDPEVCQQLEEQQKAERQREEIAARDARLAEELGQVINEKEQETTNDGVSGQHNAGVIPDISPEGREETNDCVSGQHNAGAIPDNPPEGIRESRL</sequence>
<dbReference type="AlphaFoldDB" id="A0AAN9GQS7"/>
<feature type="transmembrane region" description="Helical" evidence="2">
    <location>
        <begin position="51"/>
        <end position="75"/>
    </location>
</feature>
<evidence type="ECO:0000313" key="4">
    <source>
        <dbReference type="Proteomes" id="UP001374579"/>
    </source>
</evidence>